<reference evidence="2 3" key="1">
    <citation type="submission" date="2019-02" db="EMBL/GenBank/DDBJ databases">
        <title>Siculibacillus lacustris gen. nov., sp. nov., a new rosette-forming bacterium isolated from a freshwater crater lake (Lake St. Ana, Romania).</title>
        <authorList>
            <person name="Felfoldi T."/>
            <person name="Marton Z."/>
            <person name="Szabo A."/>
            <person name="Mentes A."/>
            <person name="Boka K."/>
            <person name="Marialigeti K."/>
            <person name="Mathe I."/>
            <person name="Koncz M."/>
            <person name="Schumann P."/>
            <person name="Toth E."/>
        </authorList>
    </citation>
    <scope>NUCLEOTIDE SEQUENCE [LARGE SCALE GENOMIC DNA]</scope>
    <source>
        <strain evidence="2 3">SA-279</strain>
    </source>
</reference>
<dbReference type="SUPFAM" id="SSF53807">
    <property type="entry name" value="Helical backbone' metal receptor"/>
    <property type="match status" value="1"/>
</dbReference>
<keyword evidence="3" id="KW-1185">Reference proteome</keyword>
<dbReference type="PANTHER" id="PTHR30535:SF34">
    <property type="entry name" value="MOLYBDATE-BINDING PROTEIN MOLA"/>
    <property type="match status" value="1"/>
</dbReference>
<proteinExistence type="predicted"/>
<dbReference type="AlphaFoldDB" id="A0A4Q9VME5"/>
<dbReference type="PROSITE" id="PS50983">
    <property type="entry name" value="FE_B12_PBP"/>
    <property type="match status" value="1"/>
</dbReference>
<dbReference type="Pfam" id="PF01497">
    <property type="entry name" value="Peripla_BP_2"/>
    <property type="match status" value="1"/>
</dbReference>
<dbReference type="OrthoDB" id="1632039at2"/>
<sequence length="307" mass="32559">MATMIASPQFNAGSRPRWTAVPTLAGAAALFLAALAGAVAPTAAEPPRRVVSTNLCTDQLAMMIARPEQIASLSRLARNAELSDMAEAAQAFPINDGHAEELVPLAPDLVLAGIYTARSTVSILRRLGYRVEEFAPPRSFADIRTDILRMGDLLGRPGRAAALVADFDARLAAARGPLAVGALPVAVIYHVGNRAEGRGTLADDVLAMAGWRNLATELGIENSGTLPLELLVMKHPDAVLVGTAEAEWTTPAQPNHAHPVFEALAGKARLAVMPDRWSLCGSLGVIDAVRRMVDERRRVATSEGMVR</sequence>
<protein>
    <submittedName>
        <fullName evidence="2">ABC transporter substrate-binding protein</fullName>
    </submittedName>
</protein>
<evidence type="ECO:0000259" key="1">
    <source>
        <dbReference type="PROSITE" id="PS50983"/>
    </source>
</evidence>
<comment type="caution">
    <text evidence="2">The sequence shown here is derived from an EMBL/GenBank/DDBJ whole genome shotgun (WGS) entry which is preliminary data.</text>
</comment>
<dbReference type="Gene3D" id="3.40.50.1980">
    <property type="entry name" value="Nitrogenase molybdenum iron protein domain"/>
    <property type="match status" value="2"/>
</dbReference>
<dbReference type="InterPro" id="IPR002491">
    <property type="entry name" value="ABC_transptr_periplasmic_BD"/>
</dbReference>
<gene>
    <name evidence="2" type="ORF">EYW49_13030</name>
</gene>
<feature type="domain" description="Fe/B12 periplasmic-binding" evidence="1">
    <location>
        <begin position="49"/>
        <end position="304"/>
    </location>
</feature>
<evidence type="ECO:0000313" key="3">
    <source>
        <dbReference type="Proteomes" id="UP000292781"/>
    </source>
</evidence>
<organism evidence="2 3">
    <name type="scientific">Siculibacillus lacustris</name>
    <dbReference type="NCBI Taxonomy" id="1549641"/>
    <lineage>
        <taxon>Bacteria</taxon>
        <taxon>Pseudomonadati</taxon>
        <taxon>Pseudomonadota</taxon>
        <taxon>Alphaproteobacteria</taxon>
        <taxon>Hyphomicrobiales</taxon>
        <taxon>Ancalomicrobiaceae</taxon>
        <taxon>Siculibacillus</taxon>
    </lineage>
</organism>
<accession>A0A4Q9VME5</accession>
<dbReference type="InterPro" id="IPR050902">
    <property type="entry name" value="ABC_Transporter_SBP"/>
</dbReference>
<dbReference type="PANTHER" id="PTHR30535">
    <property type="entry name" value="VITAMIN B12-BINDING PROTEIN"/>
    <property type="match status" value="1"/>
</dbReference>
<dbReference type="Proteomes" id="UP000292781">
    <property type="component" value="Unassembled WGS sequence"/>
</dbReference>
<evidence type="ECO:0000313" key="2">
    <source>
        <dbReference type="EMBL" id="TBW36761.1"/>
    </source>
</evidence>
<dbReference type="GO" id="GO:0071281">
    <property type="term" value="P:cellular response to iron ion"/>
    <property type="evidence" value="ECO:0007669"/>
    <property type="project" value="TreeGrafter"/>
</dbReference>
<name>A0A4Q9VME5_9HYPH</name>
<dbReference type="EMBL" id="SJFN01000018">
    <property type="protein sequence ID" value="TBW36761.1"/>
    <property type="molecule type" value="Genomic_DNA"/>
</dbReference>